<gene>
    <name evidence="1" type="ORF">ADN01_10215</name>
</gene>
<evidence type="ECO:0000313" key="2">
    <source>
        <dbReference type="Proteomes" id="UP000050501"/>
    </source>
</evidence>
<dbReference type="AlphaFoldDB" id="A0A0N8GPS1"/>
<dbReference type="EMBL" id="LGCM01000037">
    <property type="protein sequence ID" value="KPL81682.1"/>
    <property type="molecule type" value="Genomic_DNA"/>
</dbReference>
<organism evidence="1 2">
    <name type="scientific">Levilinea saccharolytica</name>
    <dbReference type="NCBI Taxonomy" id="229921"/>
    <lineage>
        <taxon>Bacteria</taxon>
        <taxon>Bacillati</taxon>
        <taxon>Chloroflexota</taxon>
        <taxon>Anaerolineae</taxon>
        <taxon>Anaerolineales</taxon>
        <taxon>Anaerolineaceae</taxon>
        <taxon>Levilinea</taxon>
    </lineage>
</organism>
<proteinExistence type="predicted"/>
<name>A0A0N8GPS1_9CHLR</name>
<keyword evidence="2" id="KW-1185">Reference proteome</keyword>
<dbReference type="Proteomes" id="UP000050501">
    <property type="component" value="Unassembled WGS sequence"/>
</dbReference>
<accession>A0A0N8GPS1</accession>
<protein>
    <submittedName>
        <fullName evidence="1">Uncharacterized protein</fullName>
    </submittedName>
</protein>
<comment type="caution">
    <text evidence="1">The sequence shown here is derived from an EMBL/GenBank/DDBJ whole genome shotgun (WGS) entry which is preliminary data.</text>
</comment>
<evidence type="ECO:0000313" key="1">
    <source>
        <dbReference type="EMBL" id="KPL81682.1"/>
    </source>
</evidence>
<sequence>MRPVENPAYQHVGAGAARDSNGMVYYVLHAAYSSGGGGSAVGWAGEGCAGAAAVSAGAGAGVSAAAGAVCVGTPAACEGVAAQAARLNSNPSPAAPIPHRMCAKDLIIGRT</sequence>
<reference evidence="1 2" key="1">
    <citation type="submission" date="2015-07" db="EMBL/GenBank/DDBJ databases">
        <title>Genome sequence of Levilinea saccharolytica DSM 16555.</title>
        <authorList>
            <person name="Hemp J."/>
            <person name="Ward L.M."/>
            <person name="Pace L.A."/>
            <person name="Fischer W.W."/>
        </authorList>
    </citation>
    <scope>NUCLEOTIDE SEQUENCE [LARGE SCALE GENOMIC DNA]</scope>
    <source>
        <strain evidence="1 2">KIBI-1</strain>
    </source>
</reference>